<organism evidence="2 3">
    <name type="scientific">Candidatus Thermodesulfobacterium syntrophicum</name>
    <dbReference type="NCBI Taxonomy" id="3060442"/>
    <lineage>
        <taxon>Bacteria</taxon>
        <taxon>Pseudomonadati</taxon>
        <taxon>Thermodesulfobacteriota</taxon>
        <taxon>Thermodesulfobacteria</taxon>
        <taxon>Thermodesulfobacteriales</taxon>
        <taxon>Thermodesulfobacteriaceae</taxon>
        <taxon>Thermodesulfobacterium</taxon>
    </lineage>
</organism>
<dbReference type="SMART" id="SM00470">
    <property type="entry name" value="ParB"/>
    <property type="match status" value="1"/>
</dbReference>
<evidence type="ECO:0000313" key="2">
    <source>
        <dbReference type="EMBL" id="MDF2953778.1"/>
    </source>
</evidence>
<protein>
    <submittedName>
        <fullName evidence="2">Chromosome segregation protein Spo0J</fullName>
    </submittedName>
</protein>
<dbReference type="Pfam" id="PF02195">
    <property type="entry name" value="ParB_N"/>
    <property type="match status" value="1"/>
</dbReference>
<evidence type="ECO:0000313" key="3">
    <source>
        <dbReference type="Proteomes" id="UP001144110"/>
    </source>
</evidence>
<dbReference type="SUPFAM" id="SSF110849">
    <property type="entry name" value="ParB/Sulfiredoxin"/>
    <property type="match status" value="1"/>
</dbReference>
<reference evidence="2" key="1">
    <citation type="submission" date="2022-11" db="EMBL/GenBank/DDBJ databases">
        <title>Candidatus Alkanophaga archaea from heated hydrothermal vent sediment oxidize petroleum alkanes.</title>
        <authorList>
            <person name="Zehnle H."/>
            <person name="Laso-Perez R."/>
            <person name="Lipp J."/>
            <person name="Teske A."/>
            <person name="Wegener G."/>
        </authorList>
    </citation>
    <scope>NUCLEOTIDE SEQUENCE</scope>
    <source>
        <strain evidence="2">MCA70</strain>
    </source>
</reference>
<sequence>MQINEGGDNMIEIATFEDPVKKHPLKLALFNIDEVLKPPFQRDISESLKKHLEMAIEKLGFLTPIVVVPKDGKYYVIDGMHRLEAMRELGAKEILGIVVDESLYHYILEFNTEKPPNVKEKSKQTYRLYQDLLAQEPDLVEEDLFTYFKDPVFITFGFAIEEFDARFPASFYESFVSKIDNFLGMPLKDAAEERRKRAEALIDLNRVVNEKYAELGWQNALMKGEIVRKSVQKAYGVRVRTIEEEFYTAVERVKEACQNLTPEDFGEV</sequence>
<dbReference type="AlphaFoldDB" id="A0AAE3P5I3"/>
<dbReference type="InterPro" id="IPR036086">
    <property type="entry name" value="ParB/Sulfiredoxin_sf"/>
</dbReference>
<comment type="caution">
    <text evidence="2">The sequence shown here is derived from an EMBL/GenBank/DDBJ whole genome shotgun (WGS) entry which is preliminary data.</text>
</comment>
<dbReference type="EMBL" id="JAPHEG010000004">
    <property type="protein sequence ID" value="MDF2953778.1"/>
    <property type="molecule type" value="Genomic_DNA"/>
</dbReference>
<gene>
    <name evidence="2" type="ORF">OD816_001023</name>
</gene>
<dbReference type="CDD" id="cd16387">
    <property type="entry name" value="ParB_N_Srx"/>
    <property type="match status" value="1"/>
</dbReference>
<dbReference type="Gene3D" id="3.90.1530.10">
    <property type="entry name" value="Conserved hypothetical protein from pyrococcus furiosus pfu- 392566-001, ParB domain"/>
    <property type="match status" value="1"/>
</dbReference>
<proteinExistence type="predicted"/>
<feature type="domain" description="ParB-like N-terminal" evidence="1">
    <location>
        <begin position="28"/>
        <end position="116"/>
    </location>
</feature>
<evidence type="ECO:0000259" key="1">
    <source>
        <dbReference type="SMART" id="SM00470"/>
    </source>
</evidence>
<name>A0AAE3P5I3_9BACT</name>
<dbReference type="InterPro" id="IPR003115">
    <property type="entry name" value="ParB_N"/>
</dbReference>
<accession>A0AAE3P5I3</accession>
<dbReference type="Proteomes" id="UP001144110">
    <property type="component" value="Unassembled WGS sequence"/>
</dbReference>